<reference evidence="3" key="2">
    <citation type="submission" date="2017-02" db="EMBL/GenBank/DDBJ databases">
        <authorList>
            <person name="Zhang H."/>
        </authorList>
    </citation>
    <scope>NUCLEOTIDE SEQUENCE</scope>
    <source>
        <strain evidence="3">RZS01</strain>
    </source>
</reference>
<dbReference type="SUPFAM" id="SSF50630">
    <property type="entry name" value="Acid proteases"/>
    <property type="match status" value="1"/>
</dbReference>
<feature type="chain" id="PRO_5040325197" description="DUF3179 domain-containing protein" evidence="2">
    <location>
        <begin position="41"/>
        <end position="385"/>
    </location>
</feature>
<feature type="region of interest" description="Disordered" evidence="1">
    <location>
        <begin position="354"/>
        <end position="385"/>
    </location>
</feature>
<dbReference type="Gene3D" id="2.40.70.10">
    <property type="entry name" value="Acid Proteases"/>
    <property type="match status" value="1"/>
</dbReference>
<dbReference type="KEGG" id="kna:B0W47_07045"/>
<reference evidence="5" key="1">
    <citation type="submission" date="2017-02" db="EMBL/GenBank/DDBJ databases">
        <title>zhang.</title>
        <authorList>
            <person name="Zhang H."/>
        </authorList>
    </citation>
    <scope>NUCLEOTIDE SEQUENCE [LARGE SCALE GENOMIC DNA]</scope>
    <source>
        <strain evidence="5">RZS01</strain>
    </source>
</reference>
<evidence type="ECO:0000313" key="4">
    <source>
        <dbReference type="EMBL" id="PYD67467.1"/>
    </source>
</evidence>
<dbReference type="OrthoDB" id="7281214at2"/>
<name>A0A9N7H0J8_9PROT</name>
<evidence type="ECO:0008006" key="7">
    <source>
        <dbReference type="Google" id="ProtNLM"/>
    </source>
</evidence>
<evidence type="ECO:0000313" key="6">
    <source>
        <dbReference type="Proteomes" id="UP000247512"/>
    </source>
</evidence>
<dbReference type="InterPro" id="IPR021109">
    <property type="entry name" value="Peptidase_aspartic_dom_sf"/>
</dbReference>
<dbReference type="EMBL" id="NIRT01000003">
    <property type="protein sequence ID" value="PYD67467.1"/>
    <property type="molecule type" value="Genomic_DNA"/>
</dbReference>
<organism evidence="3 5">
    <name type="scientific">Komagataeibacter nataicola</name>
    <dbReference type="NCBI Taxonomy" id="265960"/>
    <lineage>
        <taxon>Bacteria</taxon>
        <taxon>Pseudomonadati</taxon>
        <taxon>Pseudomonadota</taxon>
        <taxon>Alphaproteobacteria</taxon>
        <taxon>Acetobacterales</taxon>
        <taxon>Acetobacteraceae</taxon>
        <taxon>Komagataeibacter</taxon>
    </lineage>
</organism>
<keyword evidence="6" id="KW-1185">Reference proteome</keyword>
<gene>
    <name evidence="3" type="ORF">B0W47_07045</name>
    <name evidence="4" type="ORF">CDI09_02785</name>
</gene>
<evidence type="ECO:0000313" key="3">
    <source>
        <dbReference type="EMBL" id="AQU87267.1"/>
    </source>
</evidence>
<sequence length="385" mass="41274">MKTPRWRNTSRTSRTDSRAARLARAGAVLLALAGGAPAHAARHAPVPAAPPALRYGLPAACLTHVIAAPLLTNSGSPIIPATFNDMHGLAYVSVTQDQVGVYAPSPTAFPVLSAISIQTIAGVDTTYTTVLHDLRISNGHADDVPALLEGTRQPRLNDQPVLGVIGYDILGNYDVLFDFPARVMVMFIASTAAGCPPLQDWLGPDSTALPLQPDRRGRLTGIRMQVGAQGTRMEIEPGADMSSLARKDARALGLTPAILHEDIHVRTNAGKILNGRRHHFDNIAIGAWHDLPLDVNVEKTSYNVLGMNFLRRRRVLMAFPQGMMYMTPQTDTPDDHGQAAHGMLTTRTAIARLTDTPSAPPTPGAPMQTTPDPTPHPALRTDGKQ</sequence>
<reference evidence="4 6" key="3">
    <citation type="submission" date="2017-06" db="EMBL/GenBank/DDBJ databases">
        <title>A draft genome sequence of Komagataeibacter nataicola LMG 1536.</title>
        <authorList>
            <person name="Skraban J."/>
            <person name="Cleenwerck I."/>
            <person name="Vandamme P."/>
            <person name="Trcek J."/>
        </authorList>
    </citation>
    <scope>NUCLEOTIDE SEQUENCE [LARGE SCALE GENOMIC DNA]</scope>
    <source>
        <strain evidence="4 6">LMG 1536</strain>
    </source>
</reference>
<evidence type="ECO:0000313" key="5">
    <source>
        <dbReference type="Proteomes" id="UP000189683"/>
    </source>
</evidence>
<dbReference type="Proteomes" id="UP000189683">
    <property type="component" value="Chromosome"/>
</dbReference>
<dbReference type="Proteomes" id="UP000247512">
    <property type="component" value="Unassembled WGS sequence"/>
</dbReference>
<dbReference type="Pfam" id="PF13975">
    <property type="entry name" value="gag-asp_proteas"/>
    <property type="match status" value="1"/>
</dbReference>
<evidence type="ECO:0000256" key="2">
    <source>
        <dbReference type="SAM" id="SignalP"/>
    </source>
</evidence>
<proteinExistence type="predicted"/>
<dbReference type="AlphaFoldDB" id="A0A9N7H0J8"/>
<evidence type="ECO:0000256" key="1">
    <source>
        <dbReference type="SAM" id="MobiDB-lite"/>
    </source>
</evidence>
<feature type="signal peptide" evidence="2">
    <location>
        <begin position="1"/>
        <end position="40"/>
    </location>
</feature>
<protein>
    <recommendedName>
        <fullName evidence="7">DUF3179 domain-containing protein</fullName>
    </recommendedName>
</protein>
<dbReference type="RefSeq" id="WP_078524949.1">
    <property type="nucleotide sequence ID" value="NZ_CP019875.1"/>
</dbReference>
<dbReference type="EMBL" id="CP019875">
    <property type="protein sequence ID" value="AQU87267.1"/>
    <property type="molecule type" value="Genomic_DNA"/>
</dbReference>
<keyword evidence="2" id="KW-0732">Signal</keyword>
<accession>A0A9N7H0J8</accession>